<dbReference type="SMART" id="SM00823">
    <property type="entry name" value="PKS_PP"/>
    <property type="match status" value="1"/>
</dbReference>
<dbReference type="Pfam" id="PF02801">
    <property type="entry name" value="Ketoacyl-synt_C"/>
    <property type="match status" value="1"/>
</dbReference>
<dbReference type="RefSeq" id="XP_043150358.1">
    <property type="nucleotide sequence ID" value="XM_043294423.1"/>
</dbReference>
<feature type="region of interest" description="N-terminal hotdog fold" evidence="6">
    <location>
        <begin position="950"/>
        <end position="1083"/>
    </location>
</feature>
<dbReference type="InterPro" id="IPR009081">
    <property type="entry name" value="PP-bd_ACP"/>
</dbReference>
<dbReference type="InterPro" id="IPR049551">
    <property type="entry name" value="PKS_DH_C"/>
</dbReference>
<dbReference type="SUPFAM" id="SSF52151">
    <property type="entry name" value="FabD/lysophospholipase-like"/>
    <property type="match status" value="1"/>
</dbReference>
<dbReference type="InterPro" id="IPR020806">
    <property type="entry name" value="PKS_PP-bd"/>
</dbReference>
<comment type="caution">
    <text evidence="11">The sequence shown here is derived from an EMBL/GenBank/DDBJ whole genome shotgun (WGS) entry which is preliminary data.</text>
</comment>
<dbReference type="SMART" id="SM00827">
    <property type="entry name" value="PKS_AT"/>
    <property type="match status" value="1"/>
</dbReference>
<feature type="compositionally biased region" description="Basic and acidic residues" evidence="7">
    <location>
        <begin position="53"/>
        <end position="62"/>
    </location>
</feature>
<feature type="region of interest" description="C-terminal hotdog fold" evidence="6">
    <location>
        <begin position="1098"/>
        <end position="1247"/>
    </location>
</feature>
<dbReference type="PANTHER" id="PTHR43775">
    <property type="entry name" value="FATTY ACID SYNTHASE"/>
    <property type="match status" value="1"/>
</dbReference>
<evidence type="ECO:0000259" key="9">
    <source>
        <dbReference type="PROSITE" id="PS52004"/>
    </source>
</evidence>
<dbReference type="PROSITE" id="PS00012">
    <property type="entry name" value="PHOSPHOPANTETHEINE"/>
    <property type="match status" value="1"/>
</dbReference>
<dbReference type="Pfam" id="PF00698">
    <property type="entry name" value="Acyl_transf_1"/>
    <property type="match status" value="1"/>
</dbReference>
<accession>A0A8E0QX54</accession>
<dbReference type="SUPFAM" id="SSF53335">
    <property type="entry name" value="S-adenosyl-L-methionine-dependent methyltransferases"/>
    <property type="match status" value="1"/>
</dbReference>
<dbReference type="InterPro" id="IPR029063">
    <property type="entry name" value="SAM-dependent_MTases_sf"/>
</dbReference>
<protein>
    <submittedName>
        <fullName evidence="11">Type I iterative polyketide synthase</fullName>
    </submittedName>
</protein>
<dbReference type="Pfam" id="PF23297">
    <property type="entry name" value="ACP_SdgA_C"/>
    <property type="match status" value="1"/>
</dbReference>
<evidence type="ECO:0000256" key="7">
    <source>
        <dbReference type="SAM" id="MobiDB-lite"/>
    </source>
</evidence>
<dbReference type="SMART" id="SM00822">
    <property type="entry name" value="PKS_KR"/>
    <property type="match status" value="1"/>
</dbReference>
<dbReference type="Gene3D" id="1.10.1200.10">
    <property type="entry name" value="ACP-like"/>
    <property type="match status" value="1"/>
</dbReference>
<dbReference type="InterPro" id="IPR050091">
    <property type="entry name" value="PKS_NRPS_Biosynth_Enz"/>
</dbReference>
<dbReference type="InterPro" id="IPR001227">
    <property type="entry name" value="Ac_transferase_dom_sf"/>
</dbReference>
<dbReference type="FunFam" id="3.40.47.10:FF:000019">
    <property type="entry name" value="Polyketide synthase type I"/>
    <property type="match status" value="1"/>
</dbReference>
<dbReference type="PANTHER" id="PTHR43775:SF48">
    <property type="entry name" value="HIGHLY REDUCING POLYKETIDE SYNTHASE SDGA"/>
    <property type="match status" value="1"/>
</dbReference>
<feature type="domain" description="Carrier" evidence="8">
    <location>
        <begin position="2410"/>
        <end position="2485"/>
    </location>
</feature>
<dbReference type="InterPro" id="IPR018201">
    <property type="entry name" value="Ketoacyl_synth_AS"/>
</dbReference>
<feature type="active site" description="Proton donor; for dehydratase activity" evidence="6">
    <location>
        <position position="1153"/>
    </location>
</feature>
<dbReference type="GO" id="GO:0004312">
    <property type="term" value="F:fatty acid synthase activity"/>
    <property type="evidence" value="ECO:0007669"/>
    <property type="project" value="TreeGrafter"/>
</dbReference>
<keyword evidence="1" id="KW-0596">Phosphopantetheine</keyword>
<dbReference type="InterPro" id="IPR016039">
    <property type="entry name" value="Thiolase-like"/>
</dbReference>
<dbReference type="Pfam" id="PF21089">
    <property type="entry name" value="PKS_DH_N"/>
    <property type="match status" value="1"/>
</dbReference>
<dbReference type="InterPro" id="IPR057326">
    <property type="entry name" value="KR_dom"/>
</dbReference>
<dbReference type="GO" id="GO:0032259">
    <property type="term" value="P:methylation"/>
    <property type="evidence" value="ECO:0007669"/>
    <property type="project" value="UniProtKB-KW"/>
</dbReference>
<dbReference type="GO" id="GO:0006633">
    <property type="term" value="P:fatty acid biosynthetic process"/>
    <property type="evidence" value="ECO:0007669"/>
    <property type="project" value="InterPro"/>
</dbReference>
<dbReference type="SUPFAM" id="SSF47336">
    <property type="entry name" value="ACP-like"/>
    <property type="match status" value="1"/>
</dbReference>
<dbReference type="PROSITE" id="PS00606">
    <property type="entry name" value="KS3_1"/>
    <property type="match status" value="1"/>
</dbReference>
<dbReference type="InterPro" id="IPR016036">
    <property type="entry name" value="Malonyl_transacylase_ACP-bd"/>
</dbReference>
<name>A0A8E0QX54_9EURO</name>
<dbReference type="Pfam" id="PF00109">
    <property type="entry name" value="ketoacyl-synt"/>
    <property type="match status" value="1"/>
</dbReference>
<keyword evidence="2" id="KW-0597">Phosphoprotein</keyword>
<dbReference type="PROSITE" id="PS52019">
    <property type="entry name" value="PKS_MFAS_DH"/>
    <property type="match status" value="1"/>
</dbReference>
<keyword evidence="5" id="KW-0511">Multifunctional enzyme</keyword>
<dbReference type="SUPFAM" id="SSF53901">
    <property type="entry name" value="Thiolase-like"/>
    <property type="match status" value="1"/>
</dbReference>
<dbReference type="InterPro" id="IPR042104">
    <property type="entry name" value="PKS_dehydratase_sf"/>
</dbReference>
<organism evidence="11 12">
    <name type="scientific">Aspergillus udagawae</name>
    <dbReference type="NCBI Taxonomy" id="91492"/>
    <lineage>
        <taxon>Eukaryota</taxon>
        <taxon>Fungi</taxon>
        <taxon>Dikarya</taxon>
        <taxon>Ascomycota</taxon>
        <taxon>Pezizomycotina</taxon>
        <taxon>Eurotiomycetes</taxon>
        <taxon>Eurotiomycetidae</taxon>
        <taxon>Eurotiales</taxon>
        <taxon>Aspergillaceae</taxon>
        <taxon>Aspergillus</taxon>
        <taxon>Aspergillus subgen. Fumigati</taxon>
    </lineage>
</organism>
<dbReference type="Pfam" id="PF14765">
    <property type="entry name" value="PS-DH"/>
    <property type="match status" value="1"/>
</dbReference>
<evidence type="ECO:0000256" key="6">
    <source>
        <dbReference type="PROSITE-ProRule" id="PRU01363"/>
    </source>
</evidence>
<dbReference type="InterPro" id="IPR036736">
    <property type="entry name" value="ACP-like_sf"/>
</dbReference>
<dbReference type="Gene3D" id="3.40.50.150">
    <property type="entry name" value="Vaccinia Virus protein VP39"/>
    <property type="match status" value="1"/>
</dbReference>
<dbReference type="GO" id="GO:0008168">
    <property type="term" value="F:methyltransferase activity"/>
    <property type="evidence" value="ECO:0007669"/>
    <property type="project" value="UniProtKB-KW"/>
</dbReference>
<dbReference type="InterPro" id="IPR020841">
    <property type="entry name" value="PKS_Beta-ketoAc_synthase_dom"/>
</dbReference>
<dbReference type="InterPro" id="IPR049552">
    <property type="entry name" value="PKS_DH_N"/>
</dbReference>
<feature type="active site" description="Proton acceptor; for dehydratase activity" evidence="6">
    <location>
        <position position="982"/>
    </location>
</feature>
<dbReference type="InterPro" id="IPR016035">
    <property type="entry name" value="Acyl_Trfase/lysoPLipase"/>
</dbReference>
<dbReference type="SUPFAM" id="SSF51735">
    <property type="entry name" value="NAD(P)-binding Rossmann-fold domains"/>
    <property type="match status" value="1"/>
</dbReference>
<evidence type="ECO:0000313" key="11">
    <source>
        <dbReference type="EMBL" id="GIC93092.1"/>
    </source>
</evidence>
<feature type="domain" description="Ketosynthase family 3 (KS3)" evidence="9">
    <location>
        <begin position="3"/>
        <end position="442"/>
    </location>
</feature>
<dbReference type="CDD" id="cd00833">
    <property type="entry name" value="PKS"/>
    <property type="match status" value="1"/>
</dbReference>
<dbReference type="EMBL" id="BBXM02000008">
    <property type="protein sequence ID" value="GIC93092.1"/>
    <property type="molecule type" value="Genomic_DNA"/>
</dbReference>
<dbReference type="Proteomes" id="UP000036893">
    <property type="component" value="Unassembled WGS sequence"/>
</dbReference>
<dbReference type="Pfam" id="PF08242">
    <property type="entry name" value="Methyltransf_12"/>
    <property type="match status" value="1"/>
</dbReference>
<evidence type="ECO:0000259" key="10">
    <source>
        <dbReference type="PROSITE" id="PS52019"/>
    </source>
</evidence>
<keyword evidence="4" id="KW-0808">Transferase</keyword>
<evidence type="ECO:0000259" key="8">
    <source>
        <dbReference type="PROSITE" id="PS50075"/>
    </source>
</evidence>
<dbReference type="GO" id="GO:0004315">
    <property type="term" value="F:3-oxoacyl-[acyl-carrier-protein] synthase activity"/>
    <property type="evidence" value="ECO:0007669"/>
    <property type="project" value="InterPro"/>
</dbReference>
<keyword evidence="3" id="KW-0489">Methyltransferase</keyword>
<dbReference type="Gene3D" id="3.40.366.10">
    <property type="entry name" value="Malonyl-Coenzyme A Acyl Carrier Protein, domain 2"/>
    <property type="match status" value="1"/>
</dbReference>
<dbReference type="SMART" id="SM00826">
    <property type="entry name" value="PKS_DH"/>
    <property type="match status" value="1"/>
</dbReference>
<dbReference type="GO" id="GO:0044550">
    <property type="term" value="P:secondary metabolite biosynthetic process"/>
    <property type="evidence" value="ECO:0007669"/>
    <property type="project" value="TreeGrafter"/>
</dbReference>
<evidence type="ECO:0000256" key="1">
    <source>
        <dbReference type="ARBA" id="ARBA00022450"/>
    </source>
</evidence>
<reference evidence="11" key="1">
    <citation type="journal article" date="2015" name="Genome Announc.">
        <title>Draft Genome Sequence of the Pathogenic Filamentous Fungus Aspergillus udagawae Strain IFM 46973T.</title>
        <authorList>
            <person name="Kusuya Y."/>
            <person name="Takahashi-Nakaguchi A."/>
            <person name="Takahashi H."/>
            <person name="Yaguchi T."/>
        </authorList>
    </citation>
    <scope>NUCLEOTIDE SEQUENCE</scope>
    <source>
        <strain evidence="11">IFM 46973</strain>
    </source>
</reference>
<dbReference type="GeneID" id="66997048"/>
<dbReference type="InterPro" id="IPR013217">
    <property type="entry name" value="Methyltransf_12"/>
</dbReference>
<evidence type="ECO:0000256" key="3">
    <source>
        <dbReference type="ARBA" id="ARBA00022603"/>
    </source>
</evidence>
<feature type="region of interest" description="Disordered" evidence="7">
    <location>
        <begin position="39"/>
        <end position="62"/>
    </location>
</feature>
<dbReference type="CDD" id="cd05274">
    <property type="entry name" value="KR_FAS_SDR_x"/>
    <property type="match status" value="1"/>
</dbReference>
<dbReference type="InterPro" id="IPR020807">
    <property type="entry name" value="PKS_DH"/>
</dbReference>
<dbReference type="InterPro" id="IPR006162">
    <property type="entry name" value="Ppantetheine_attach_site"/>
</dbReference>
<dbReference type="Pfam" id="PF16197">
    <property type="entry name" value="KAsynt_C_assoc"/>
    <property type="match status" value="1"/>
</dbReference>
<evidence type="ECO:0000256" key="5">
    <source>
        <dbReference type="ARBA" id="ARBA00023268"/>
    </source>
</evidence>
<dbReference type="CDD" id="cd02440">
    <property type="entry name" value="AdoMet_MTases"/>
    <property type="match status" value="1"/>
</dbReference>
<dbReference type="GO" id="GO:0031177">
    <property type="term" value="F:phosphopantetheine binding"/>
    <property type="evidence" value="ECO:0007669"/>
    <property type="project" value="InterPro"/>
</dbReference>
<reference evidence="11" key="2">
    <citation type="submission" date="2021-01" db="EMBL/GenBank/DDBJ databases">
        <title>Pan-genome distribution and transcriptional activeness of fungal secondary metabolism genes in Aspergillus section Fumigati.</title>
        <authorList>
            <person name="Takahashi H."/>
            <person name="Umemura M."/>
            <person name="Ninomiya A."/>
            <person name="Kusuya Y."/>
            <person name="Urayama S."/>
            <person name="Shimizu M."/>
            <person name="Watanabe A."/>
            <person name="Kamei K."/>
            <person name="Yaguchi T."/>
            <person name="Hagiwara D."/>
        </authorList>
    </citation>
    <scope>NUCLEOTIDE SEQUENCE</scope>
    <source>
        <strain evidence="11">IFM 46973</strain>
    </source>
</reference>
<dbReference type="Gene3D" id="3.10.129.110">
    <property type="entry name" value="Polyketide synthase dehydratase"/>
    <property type="match status" value="1"/>
</dbReference>
<dbReference type="InterPro" id="IPR014043">
    <property type="entry name" value="Acyl_transferase_dom"/>
</dbReference>
<dbReference type="InterPro" id="IPR049900">
    <property type="entry name" value="PKS_mFAS_DH"/>
</dbReference>
<evidence type="ECO:0000256" key="2">
    <source>
        <dbReference type="ARBA" id="ARBA00022553"/>
    </source>
</evidence>
<dbReference type="InterPro" id="IPR014031">
    <property type="entry name" value="Ketoacyl_synth_C"/>
</dbReference>
<sequence length="2504" mass="275008">MTLEPIALVGTGCKFPGSSSSPSSLWNLLCNPKTVASEPPSTRFNGRSYYHPDGNHHGTTDTKESYFLSEDIRMFDASFFNISASEAEAIDPQQRLLLETVYESLERAGQRLDALRGSSTGVFCGVMMADWATRVEIDDQACPRYTITGLARTNIANRLSYFFDWHGPSLVVDTACSSSLVALHQAVTALRQGECSTAVVAGTNLLLHPNVFVSASKLQMLSPTGRGRMWDAKADGYARGEGIASIVLKRLSDAVADNDPIECVIRATRVNQDGRTTGLTMPSGKAQLDLIQSAYQMVDLDPEHRAEDRCQYFEAHGTGTPAGDPQEASAIYHAFFGNLQSQKHHGETEKLFVGSIKTVIGHTEGTAGLAGIIKASLCIQHGVIPPNLLFDQLNPQLEPFSASLKVPVQAMPWPALKPGVPRRVSVNSFGFGGTNAHAILESYEDSINATGKPAQLSPRAPIPVVLPFFFSASSVQALATMLEQYIQYLENNPMVDLVDLAWSLLQRRSFLMHRISLWAPTIDLLITRIREELDLIKTKRPSSIVSSQPHTDEKKRILGIFTGQGAQWPQMGLDLIAHCPEARIWLDEMETSLADLPVELRPSFSLQEELAAAQAHSKLHEAAISQPLCTALQIILVNVLSVLGVSPAVVVGHSSGEIAAAYTIGFLSSADAIRIAYLRGHVAGLAEEGAMLAAGITQEEVTVLCQQPGLDGKISLAAVNSPSSVTLSGDRDAISQVEQILLKEKKFGRLLRVHTAYHSHHMASCAAAYLRALDAAEIQIRSHLASRWFSSVYEAQEITLEQHGYCMTRDYWKDNMVNPVLFSPALQAALRSSGDDVPPDLIVEIGPHPALKGPVQQTITDLFPSKIPYVGLLNRSQDGIESLAKAIGQFWIHLGPSSIDIASYVALFDRSRKPPRIVQGLPTYPFGHNQPYWFETRALRDRLYARHQSHPLLGVFETNTTDGECRWRQYLRREEIDWLDGHQIQSRTVFPATGYLVMALEAAAIVAGSRVVCLVQVDEFSITQAITFSDENDTMGVETLFRVSDFQSQSGNRETGSFSCHATIGGRFTLCASGKLTLGWGEPEARLLPPRAPVGEDMRPVDINCFYQSLKRIGYGYSGPFQCITSLSRQLDASSGKLTTLASSLQFHPAVLDASLQMLLAALSTIRDGQLDNMLIPTGIDRVIFNPVFYGRHRDPVGSEELLVDTVINSLGRKGCSGNVQLFTQNGDGVVQMEGVRVAPLEKTRQGRRPFSQVVWGSLVPDAKRLLYTSSAESVTQTLTIERIVLIHIKLISEQLTSADREGLDWHRARVVAWFDHVLSLTRRGKHPICPPEWLDSTQEDLDRLMSSLPPKLPAVVMGQVVASNMLRFLRGETTILEETRNDNLLDLFYKYDVETKTANDCLGDVASQVVFRYPRMKILEIGAGTGSATSATLARIGRSYHSYTFTDISVGFFEDAQQQFAEHGDHFLYQSLDISQDPTQQGFEDANYDLVIASNVLHATPSIRQTLTNVRRLLKPGGYLALMEATNTDTLGVSFCFGGLEGWWVGEKDGRMWGPRLSVSEWDEALQDTGFGGLDSVSELADPRLSTYSILLSQAVDDRMRLLRAPLSVPDTEGTDTLVIIGGAENHTLRLVDDISGLLGPYFYRVMQVQTLETLGDNDLRGSAVSALVLTDVDKPCFEDLSEDRLKGLQYLVGMARKLLWVTAGSESDCPWFCMSKGWLKCLPYEHKDGLYQYLNVVEPADLDAVVVARTLMRLVYTDQPNHYTLPGRVWVAEPELRLEKGAMIIPRLADAPELNTRYEACRQAVYQSVQLEDASVKLVPSDSSGQYELHMDDERSDGPKTHTATHACIRLHIQCSSAQAVRVGGGRVFLHLVIGIETNSNKRMLAFADRNATVVTTPSSWCRELPAEVSENEDQTLLPAAVTAIVAYSIVQQAEDSTVVWVHEADEALQQAIEMHAVTKGIRCQFTTADLSSQRENTVIVHPRSSLRALANLISPELSMFISLDSEDGNDGFSRSISQLLPYHVLRGTLSSLYGVVAVPPVHENQMPYPLLTDTLTMVTQLMQSTRLTSSPVVNIKEFSATGLEAKQGLIIDWTRYDVSNPLSVRVQTASSMIHLSKDKTYLLAGMTGDLGRSVCRWIIARGARNVILTSRSPNVSSRWLEAMAALGAKVVPMKMDLSNRDSIASVYRHIQQHYPPLGGIVNGALVLHDAPFVSVSLEMMQSTFAAKVLGSLVLDELSCGTDLDFFILCGSLAGVIGNWNQSAYSAANGFQAGLIRRRRMQNRVGSIVQPGVISGVGYIARKGAELAEYLRNSLGAEELSERDLHELFAEAILAGHPSSNRNAEIVAGAPVTDPVKQPDIIWYHSPFTWHRINYHIQSRSDVPTTQGESQSMRTCLETVTNMEEAVEVVTEGFSRKVRNKFNLPSDAALPPDTRLTDLGIDSLVAVDLRRWFQKELLVEMPTMQILSGKSITTLAAAAVSMLPPGLIPIASSVDVLQGSGC</sequence>
<proteinExistence type="predicted"/>
<dbReference type="Pfam" id="PF08659">
    <property type="entry name" value="KR"/>
    <property type="match status" value="1"/>
</dbReference>
<dbReference type="InterPro" id="IPR032821">
    <property type="entry name" value="PKS_assoc"/>
</dbReference>
<dbReference type="InterPro" id="IPR036291">
    <property type="entry name" value="NAD(P)-bd_dom_sf"/>
</dbReference>
<dbReference type="SUPFAM" id="SSF55048">
    <property type="entry name" value="Probable ACP-binding domain of malonyl-CoA ACP transacylase"/>
    <property type="match status" value="1"/>
</dbReference>
<dbReference type="InterPro" id="IPR014030">
    <property type="entry name" value="Ketoacyl_synth_N"/>
</dbReference>
<evidence type="ECO:0000313" key="12">
    <source>
        <dbReference type="Proteomes" id="UP000036893"/>
    </source>
</evidence>
<dbReference type="PROSITE" id="PS52004">
    <property type="entry name" value="KS3_2"/>
    <property type="match status" value="1"/>
</dbReference>
<gene>
    <name evidence="11" type="ORF">Aud_009571</name>
</gene>
<feature type="domain" description="PKS/mFAS DH" evidence="10">
    <location>
        <begin position="950"/>
        <end position="1247"/>
    </location>
</feature>
<evidence type="ECO:0000256" key="4">
    <source>
        <dbReference type="ARBA" id="ARBA00022679"/>
    </source>
</evidence>
<dbReference type="SMART" id="SM00825">
    <property type="entry name" value="PKS_KS"/>
    <property type="match status" value="1"/>
</dbReference>
<dbReference type="Gene3D" id="3.40.50.720">
    <property type="entry name" value="NAD(P)-binding Rossmann-like Domain"/>
    <property type="match status" value="1"/>
</dbReference>
<dbReference type="Gene3D" id="3.40.47.10">
    <property type="match status" value="1"/>
</dbReference>
<dbReference type="InterPro" id="IPR013968">
    <property type="entry name" value="PKS_KR"/>
</dbReference>
<dbReference type="PROSITE" id="PS50075">
    <property type="entry name" value="CARRIER"/>
    <property type="match status" value="1"/>
</dbReference>